<comment type="caution">
    <text evidence="1">The sequence shown here is derived from an EMBL/GenBank/DDBJ whole genome shotgun (WGS) entry which is preliminary data.</text>
</comment>
<dbReference type="Proteomes" id="UP001595579">
    <property type="component" value="Unassembled WGS sequence"/>
</dbReference>
<evidence type="ECO:0000313" key="2">
    <source>
        <dbReference type="Proteomes" id="UP001595579"/>
    </source>
</evidence>
<gene>
    <name evidence="1" type="ORF">ACFOEV_01810</name>
</gene>
<keyword evidence="2" id="KW-1185">Reference proteome</keyword>
<dbReference type="EMBL" id="JBHRUG010000002">
    <property type="protein sequence ID" value="MFC3282346.1"/>
    <property type="molecule type" value="Genomic_DNA"/>
</dbReference>
<evidence type="ECO:0000313" key="1">
    <source>
        <dbReference type="EMBL" id="MFC3282346.1"/>
    </source>
</evidence>
<dbReference type="RefSeq" id="WP_386771006.1">
    <property type="nucleotide sequence ID" value="NZ_JBHRUG010000002.1"/>
</dbReference>
<protein>
    <submittedName>
        <fullName evidence="1">Uncharacterized protein</fullName>
    </submittedName>
</protein>
<name>A0ABV7LJH8_9GAMM</name>
<accession>A0ABV7LJH8</accession>
<proteinExistence type="predicted"/>
<sequence length="100" mass="11611">MEGSRKCQRWRYLDPVTYTIDKGSQVVIKKVHGENRFVKLESCAVKDRKNWSCMDGYKEVSLVDGKYFVGRESIESSGNVEQATKLQYFIDMYLGRVDES</sequence>
<reference evidence="2" key="1">
    <citation type="journal article" date="2019" name="Int. J. Syst. Evol. Microbiol.">
        <title>The Global Catalogue of Microorganisms (GCM) 10K type strain sequencing project: providing services to taxonomists for standard genome sequencing and annotation.</title>
        <authorList>
            <consortium name="The Broad Institute Genomics Platform"/>
            <consortium name="The Broad Institute Genome Sequencing Center for Infectious Disease"/>
            <person name="Wu L."/>
            <person name="Ma J."/>
        </authorList>
    </citation>
    <scope>NUCLEOTIDE SEQUENCE [LARGE SCALE GENOMIC DNA]</scope>
    <source>
        <strain evidence="2">CECT 7698</strain>
    </source>
</reference>
<organism evidence="1 2">
    <name type="scientific">Litchfieldella rifensis</name>
    <dbReference type="NCBI Taxonomy" id="762643"/>
    <lineage>
        <taxon>Bacteria</taxon>
        <taxon>Pseudomonadati</taxon>
        <taxon>Pseudomonadota</taxon>
        <taxon>Gammaproteobacteria</taxon>
        <taxon>Oceanospirillales</taxon>
        <taxon>Halomonadaceae</taxon>
        <taxon>Litchfieldella</taxon>
    </lineage>
</organism>